<evidence type="ECO:0008006" key="3">
    <source>
        <dbReference type="Google" id="ProtNLM"/>
    </source>
</evidence>
<dbReference type="Gene3D" id="3.30.70.270">
    <property type="match status" value="1"/>
</dbReference>
<dbReference type="InterPro" id="IPR043128">
    <property type="entry name" value="Rev_trsase/Diguanyl_cyclase"/>
</dbReference>
<evidence type="ECO:0000313" key="2">
    <source>
        <dbReference type="Proteomes" id="UP000887159"/>
    </source>
</evidence>
<name>A0A8X6RIB8_TRICX</name>
<accession>A0A8X6RIB8</accession>
<keyword evidence="2" id="KW-1185">Reference proteome</keyword>
<dbReference type="AlphaFoldDB" id="A0A8X6RIB8"/>
<dbReference type="EMBL" id="BMAU01021183">
    <property type="protein sequence ID" value="GFX95135.1"/>
    <property type="molecule type" value="Genomic_DNA"/>
</dbReference>
<evidence type="ECO:0000313" key="1">
    <source>
        <dbReference type="EMBL" id="GFX95135.1"/>
    </source>
</evidence>
<sequence>MSELNDFTRMPKRFDETTDTNELNRLLCMTWKIPQELVSLFSAMGDTNCRNQIRDKVQTLIENCSPNKTETTALKMKIILSDEKPIAQRSHRLSLPEKREVEKPIDECSDYFQRYINYVFRELLRDGTLIIYLDDIIIPATDEKEANKKVARVLEIDENVRNIKKLLPSNKTTEFILNDNDLFKISEKQELLVVPEMMQVNVIKKVHSFRHFAMTKTEKLIGQQEDARGEWENLPPKTKKKLNIRRRVGNNREDSLWKQDEAMDFALMREE</sequence>
<dbReference type="Gene3D" id="1.10.340.70">
    <property type="match status" value="1"/>
</dbReference>
<reference evidence="1" key="1">
    <citation type="submission" date="2020-08" db="EMBL/GenBank/DDBJ databases">
        <title>Multicomponent nature underlies the extraordinary mechanical properties of spider dragline silk.</title>
        <authorList>
            <person name="Kono N."/>
            <person name="Nakamura H."/>
            <person name="Mori M."/>
            <person name="Yoshida Y."/>
            <person name="Ohtoshi R."/>
            <person name="Malay A.D."/>
            <person name="Moran D.A.P."/>
            <person name="Tomita M."/>
            <person name="Numata K."/>
            <person name="Arakawa K."/>
        </authorList>
    </citation>
    <scope>NUCLEOTIDE SEQUENCE</scope>
</reference>
<gene>
    <name evidence="1" type="ORF">TNCV_3605941</name>
</gene>
<dbReference type="Proteomes" id="UP000887159">
    <property type="component" value="Unassembled WGS sequence"/>
</dbReference>
<comment type="caution">
    <text evidence="1">The sequence shown here is derived from an EMBL/GenBank/DDBJ whole genome shotgun (WGS) entry which is preliminary data.</text>
</comment>
<proteinExistence type="predicted"/>
<protein>
    <recommendedName>
        <fullName evidence="3">Reverse transcriptase domain-containing protein</fullName>
    </recommendedName>
</protein>
<organism evidence="1 2">
    <name type="scientific">Trichonephila clavipes</name>
    <name type="common">Golden silk orbweaver</name>
    <name type="synonym">Nephila clavipes</name>
    <dbReference type="NCBI Taxonomy" id="2585209"/>
    <lineage>
        <taxon>Eukaryota</taxon>
        <taxon>Metazoa</taxon>
        <taxon>Ecdysozoa</taxon>
        <taxon>Arthropoda</taxon>
        <taxon>Chelicerata</taxon>
        <taxon>Arachnida</taxon>
        <taxon>Araneae</taxon>
        <taxon>Araneomorphae</taxon>
        <taxon>Entelegynae</taxon>
        <taxon>Araneoidea</taxon>
        <taxon>Nephilidae</taxon>
        <taxon>Trichonephila</taxon>
    </lineage>
</organism>